<reference evidence="2" key="1">
    <citation type="journal article" date="2018" name="Genome Biol.">
        <title>SKESA: strategic k-mer extension for scrupulous assemblies.</title>
        <authorList>
            <person name="Souvorov A."/>
            <person name="Agarwala R."/>
            <person name="Lipman D.J."/>
        </authorList>
    </citation>
    <scope>NUCLEOTIDE SEQUENCE</scope>
    <source>
        <strain evidence="2">1930</strain>
    </source>
</reference>
<name>A0A7Y0X862_VIBPH</name>
<feature type="transmembrane region" description="Helical" evidence="1">
    <location>
        <begin position="54"/>
        <end position="76"/>
    </location>
</feature>
<evidence type="ECO:0000313" key="4">
    <source>
        <dbReference type="Proteomes" id="UP000555836"/>
    </source>
</evidence>
<reference evidence="2" key="2">
    <citation type="submission" date="2019-12" db="EMBL/GenBank/DDBJ databases">
        <authorList>
            <consortium name="NCBI Pathogen Detection Project"/>
        </authorList>
    </citation>
    <scope>NUCLEOTIDE SEQUENCE</scope>
    <source>
        <strain evidence="2">1930</strain>
    </source>
</reference>
<comment type="caution">
    <text evidence="3">The sequence shown here is derived from an EMBL/GenBank/DDBJ whole genome shotgun (WGS) entry which is preliminary data.</text>
</comment>
<feature type="transmembrane region" description="Helical" evidence="1">
    <location>
        <begin position="347"/>
        <end position="367"/>
    </location>
</feature>
<dbReference type="EMBL" id="JABCLD010002028">
    <property type="protein sequence ID" value="NMU28745.1"/>
    <property type="molecule type" value="Genomic_DNA"/>
</dbReference>
<protein>
    <recommendedName>
        <fullName evidence="5">Polysaccharide polymerase</fullName>
    </recommendedName>
</protein>
<evidence type="ECO:0000313" key="3">
    <source>
        <dbReference type="EMBL" id="NMU28745.1"/>
    </source>
</evidence>
<feature type="transmembrane region" description="Helical" evidence="1">
    <location>
        <begin position="130"/>
        <end position="149"/>
    </location>
</feature>
<keyword evidence="1" id="KW-0812">Transmembrane</keyword>
<dbReference type="AlphaFoldDB" id="A0A7Y0X862"/>
<feature type="transmembrane region" description="Helical" evidence="1">
    <location>
        <begin position="156"/>
        <end position="179"/>
    </location>
</feature>
<keyword evidence="1" id="KW-0472">Membrane</keyword>
<feature type="transmembrane region" description="Helical" evidence="1">
    <location>
        <begin position="266"/>
        <end position="285"/>
    </location>
</feature>
<feature type="transmembrane region" description="Helical" evidence="1">
    <location>
        <begin position="297"/>
        <end position="317"/>
    </location>
</feature>
<proteinExistence type="predicted"/>
<evidence type="ECO:0000313" key="2">
    <source>
        <dbReference type="EMBL" id="HAS6677744.1"/>
    </source>
</evidence>
<dbReference type="Pfam" id="PF14897">
    <property type="entry name" value="EpsG"/>
    <property type="match status" value="1"/>
</dbReference>
<accession>A0A7Y0X862</accession>
<dbReference type="InterPro" id="IPR049458">
    <property type="entry name" value="EpsG-like"/>
</dbReference>
<feature type="transmembrane region" description="Helical" evidence="1">
    <location>
        <begin position="20"/>
        <end position="47"/>
    </location>
</feature>
<evidence type="ECO:0008006" key="5">
    <source>
        <dbReference type="Google" id="ProtNLM"/>
    </source>
</evidence>
<dbReference type="Proteomes" id="UP000856022">
    <property type="component" value="Unassembled WGS sequence"/>
</dbReference>
<dbReference type="EMBL" id="DACQKT010000005">
    <property type="protein sequence ID" value="HAS6677744.1"/>
    <property type="molecule type" value="Genomic_DNA"/>
</dbReference>
<dbReference type="RefSeq" id="WP_108744578.1">
    <property type="nucleotide sequence ID" value="NZ_CP034305.1"/>
</dbReference>
<dbReference type="Proteomes" id="UP000555836">
    <property type="component" value="Unassembled WGS sequence"/>
</dbReference>
<evidence type="ECO:0000256" key="1">
    <source>
        <dbReference type="SAM" id="Phobius"/>
    </source>
</evidence>
<gene>
    <name evidence="3" type="ORF">HKB21_24345</name>
    <name evidence="2" type="ORF">I7278_13075</name>
</gene>
<organism evidence="3 4">
    <name type="scientific">Vibrio parahaemolyticus</name>
    <dbReference type="NCBI Taxonomy" id="670"/>
    <lineage>
        <taxon>Bacteria</taxon>
        <taxon>Pseudomonadati</taxon>
        <taxon>Pseudomonadota</taxon>
        <taxon>Gammaproteobacteria</taxon>
        <taxon>Vibrionales</taxon>
        <taxon>Vibrionaceae</taxon>
        <taxon>Vibrio</taxon>
    </lineage>
</organism>
<keyword evidence="1" id="KW-1133">Transmembrane helix</keyword>
<sequence>MPMNNLERNLLGQQRATIIITVALVFGFLILPGPAYIAMLTLCVVIFPNMKSHLVAFVTIFYFSFLIASRYSGLVWGGSDDLPSYFLAYDAITSGERDAISASFFYAKHLDIGFIGLTKLINYLTGGNRFIYYFSLVATSFTIYYCFLYRVLKGSYALLALILFFLYFKNIHLSMHILRSSLAIPIILLSLSFSSSKRYFIFLIAGTFQASSAVLASFSLLTREMIKKLSFKQKSVLFSLAALVFFSIGHFYLFGKITNAKLSPGLGNYLIILSNIMIGMVFIIASNKKFLRRGDGLRWLYIYGYFILVSSLSLLFTHHTYRFSHFVLYMTPMIIAFAISSGKKLDYLLYVLVLVYISASYYTYYYILNLNESSFYYRFSGNVLINGFSQLSLFFDYVELDVDYSSFWRIKDE</sequence>
<feature type="transmembrane region" description="Helical" evidence="1">
    <location>
        <begin position="235"/>
        <end position="254"/>
    </location>
</feature>
<feature type="transmembrane region" description="Helical" evidence="1">
    <location>
        <begin position="199"/>
        <end position="223"/>
    </location>
</feature>
<reference evidence="3 4" key="3">
    <citation type="submission" date="2020-04" db="EMBL/GenBank/DDBJ databases">
        <title>Whole-genome sequencing of Vibrio spp. from China reveals different genetic environments of blaCTX-M-14 among diverse lineages.</title>
        <authorList>
            <person name="Zheng Z."/>
            <person name="Ye L."/>
            <person name="Chen S."/>
        </authorList>
    </citation>
    <scope>NUCLEOTIDE SEQUENCE [LARGE SCALE GENOMIC DNA]</scope>
    <source>
        <strain evidence="3 4">Vb0574</strain>
    </source>
</reference>